<protein>
    <submittedName>
        <fullName evidence="1">Uncharacterized protein</fullName>
    </submittedName>
</protein>
<dbReference type="SUPFAM" id="SSF52540">
    <property type="entry name" value="P-loop containing nucleoside triphosphate hydrolases"/>
    <property type="match status" value="1"/>
</dbReference>
<dbReference type="EMBL" id="AJIL01000004">
    <property type="protein sequence ID" value="KNF06253.1"/>
    <property type="molecule type" value="Genomic_DNA"/>
</dbReference>
<reference evidence="2" key="1">
    <citation type="submission" date="2014-03" db="EMBL/GenBank/DDBJ databases">
        <title>The Genome Sequence of Puccinia striiformis f. sp. tritici PST-78.</title>
        <authorList>
            <consortium name="The Broad Institute Genome Sequencing Platform"/>
            <person name="Cuomo C."/>
            <person name="Hulbert S."/>
            <person name="Chen X."/>
            <person name="Walker B."/>
            <person name="Young S.K."/>
            <person name="Zeng Q."/>
            <person name="Gargeya S."/>
            <person name="Fitzgerald M."/>
            <person name="Haas B."/>
            <person name="Abouelleil A."/>
            <person name="Alvarado L."/>
            <person name="Arachchi H.M."/>
            <person name="Berlin A.M."/>
            <person name="Chapman S.B."/>
            <person name="Goldberg J."/>
            <person name="Griggs A."/>
            <person name="Gujja S."/>
            <person name="Hansen M."/>
            <person name="Howarth C."/>
            <person name="Imamovic A."/>
            <person name="Larimer J."/>
            <person name="McCowan C."/>
            <person name="Montmayeur A."/>
            <person name="Murphy C."/>
            <person name="Neiman D."/>
            <person name="Pearson M."/>
            <person name="Priest M."/>
            <person name="Roberts A."/>
            <person name="Saif S."/>
            <person name="Shea T."/>
            <person name="Sisk P."/>
            <person name="Sykes S."/>
            <person name="Wortman J."/>
            <person name="Nusbaum C."/>
            <person name="Birren B."/>
        </authorList>
    </citation>
    <scope>NUCLEOTIDE SEQUENCE [LARGE SCALE GENOMIC DNA]</scope>
    <source>
        <strain evidence="2">race PST-78</strain>
    </source>
</reference>
<comment type="caution">
    <text evidence="1">The sequence shown here is derived from an EMBL/GenBank/DDBJ whole genome shotgun (WGS) entry which is preliminary data.</text>
</comment>
<dbReference type="Proteomes" id="UP000054564">
    <property type="component" value="Unassembled WGS sequence"/>
</dbReference>
<sequence length="127" mass="14607">MMIREINPQLWSWGLPSQRLISVKMALLEEVPVKLKPNKLPDALGKLDKDSLQDHITTRSVELYHDQPKPLQVDAVSLLVQRKHTFVRAGTGFGKTRISEMFFGLFNQRVVVLCFCYMQQNAQNLIL</sequence>
<dbReference type="AlphaFoldDB" id="A0A0L0W3X8"/>
<evidence type="ECO:0000313" key="2">
    <source>
        <dbReference type="Proteomes" id="UP000054564"/>
    </source>
</evidence>
<keyword evidence="2" id="KW-1185">Reference proteome</keyword>
<gene>
    <name evidence="1" type="ORF">PSTG_00760</name>
</gene>
<proteinExistence type="predicted"/>
<organism evidence="1 2">
    <name type="scientific">Puccinia striiformis f. sp. tritici PST-78</name>
    <dbReference type="NCBI Taxonomy" id="1165861"/>
    <lineage>
        <taxon>Eukaryota</taxon>
        <taxon>Fungi</taxon>
        <taxon>Dikarya</taxon>
        <taxon>Basidiomycota</taxon>
        <taxon>Pucciniomycotina</taxon>
        <taxon>Pucciniomycetes</taxon>
        <taxon>Pucciniales</taxon>
        <taxon>Pucciniaceae</taxon>
        <taxon>Puccinia</taxon>
    </lineage>
</organism>
<name>A0A0L0W3X8_9BASI</name>
<dbReference type="InterPro" id="IPR027417">
    <property type="entry name" value="P-loop_NTPase"/>
</dbReference>
<accession>A0A0L0W3X8</accession>
<dbReference type="STRING" id="1165861.A0A0L0W3X8"/>
<evidence type="ECO:0000313" key="1">
    <source>
        <dbReference type="EMBL" id="KNF06253.1"/>
    </source>
</evidence>
<dbReference type="Gene3D" id="3.40.50.300">
    <property type="entry name" value="P-loop containing nucleotide triphosphate hydrolases"/>
    <property type="match status" value="1"/>
</dbReference>